<protein>
    <submittedName>
        <fullName evidence="6">Oligopeptide/dipeptide transporter</fullName>
    </submittedName>
</protein>
<dbReference type="InterPro" id="IPR003439">
    <property type="entry name" value="ABC_transporter-like_ATP-bd"/>
</dbReference>
<reference evidence="6 7" key="1">
    <citation type="submission" date="2019-02" db="EMBL/GenBank/DDBJ databases">
        <title>Sequencing the genomes of 1000 actinobacteria strains.</title>
        <authorList>
            <person name="Klenk H.-P."/>
        </authorList>
    </citation>
    <scope>NUCLEOTIDE SEQUENCE [LARGE SCALE GENOMIC DNA]</scope>
    <source>
        <strain evidence="6 7">DSM 16932</strain>
    </source>
</reference>
<dbReference type="SUPFAM" id="SSF52540">
    <property type="entry name" value="P-loop containing nucleoside triphosphate hydrolases"/>
    <property type="match status" value="1"/>
</dbReference>
<dbReference type="PROSITE" id="PS50893">
    <property type="entry name" value="ABC_TRANSPORTER_2"/>
    <property type="match status" value="1"/>
</dbReference>
<gene>
    <name evidence="6" type="ORF">EV386_1013</name>
</gene>
<proteinExistence type="inferred from homology"/>
<dbReference type="GO" id="GO:0015833">
    <property type="term" value="P:peptide transport"/>
    <property type="evidence" value="ECO:0007669"/>
    <property type="project" value="InterPro"/>
</dbReference>
<dbReference type="PROSITE" id="PS00211">
    <property type="entry name" value="ABC_TRANSPORTER_1"/>
    <property type="match status" value="1"/>
</dbReference>
<dbReference type="SMART" id="SM00382">
    <property type="entry name" value="AAA"/>
    <property type="match status" value="1"/>
</dbReference>
<accession>A0A4Q7LZB5</accession>
<evidence type="ECO:0000256" key="4">
    <source>
        <dbReference type="ARBA" id="ARBA00022840"/>
    </source>
</evidence>
<dbReference type="PANTHER" id="PTHR43776">
    <property type="entry name" value="TRANSPORT ATP-BINDING PROTEIN"/>
    <property type="match status" value="1"/>
</dbReference>
<dbReference type="Proteomes" id="UP000293852">
    <property type="component" value="Unassembled WGS sequence"/>
</dbReference>
<dbReference type="GO" id="GO:0005524">
    <property type="term" value="F:ATP binding"/>
    <property type="evidence" value="ECO:0007669"/>
    <property type="project" value="UniProtKB-KW"/>
</dbReference>
<dbReference type="CDD" id="cd03257">
    <property type="entry name" value="ABC_NikE_OppD_transporters"/>
    <property type="match status" value="1"/>
</dbReference>
<name>A0A4Q7LZB5_9MICO</name>
<dbReference type="InterPro" id="IPR003593">
    <property type="entry name" value="AAA+_ATPase"/>
</dbReference>
<feature type="domain" description="ABC transporter" evidence="5">
    <location>
        <begin position="6"/>
        <end position="248"/>
    </location>
</feature>
<keyword evidence="2" id="KW-0813">Transport</keyword>
<evidence type="ECO:0000256" key="1">
    <source>
        <dbReference type="ARBA" id="ARBA00005417"/>
    </source>
</evidence>
<dbReference type="AlphaFoldDB" id="A0A4Q7LZB5"/>
<dbReference type="Gene3D" id="3.40.50.300">
    <property type="entry name" value="P-loop containing nucleotide triphosphate hydrolases"/>
    <property type="match status" value="1"/>
</dbReference>
<evidence type="ECO:0000256" key="2">
    <source>
        <dbReference type="ARBA" id="ARBA00022448"/>
    </source>
</evidence>
<evidence type="ECO:0000259" key="5">
    <source>
        <dbReference type="PROSITE" id="PS50893"/>
    </source>
</evidence>
<comment type="caution">
    <text evidence="6">The sequence shown here is derived from an EMBL/GenBank/DDBJ whole genome shotgun (WGS) entry which is preliminary data.</text>
</comment>
<keyword evidence="4" id="KW-0067">ATP-binding</keyword>
<dbReference type="Pfam" id="PF08352">
    <property type="entry name" value="oligo_HPY"/>
    <property type="match status" value="1"/>
</dbReference>
<evidence type="ECO:0000313" key="6">
    <source>
        <dbReference type="EMBL" id="RZS60735.1"/>
    </source>
</evidence>
<dbReference type="InterPro" id="IPR050319">
    <property type="entry name" value="ABC_transp_ATP-bind"/>
</dbReference>
<sequence>MTELTLELADVTYRYRRADREALSGVSLVASENRSIGIVGESGSGKSTALALLLGLSRPTSGQVRVSGRELNLGSQAARHAFRREVQPVFQDPYTSLDPRQRIGSTLAEPLVSLRLERDRAARADRVAQVLRDVGLEPAMATRWPHEFSGGQRQRIAIARALITEPRIVLADEPVSALDVTTKIEVIDLLRKLRRDRGLGLVMVSHDLSVVSALCTDVVVLVAGNVVEAGPTREVMASPRHEYTRKLIAAVPRLTDLGLQPTAGAESGSPSR</sequence>
<keyword evidence="3" id="KW-0547">Nucleotide-binding</keyword>
<dbReference type="GO" id="GO:0055085">
    <property type="term" value="P:transmembrane transport"/>
    <property type="evidence" value="ECO:0007669"/>
    <property type="project" value="UniProtKB-ARBA"/>
</dbReference>
<dbReference type="OrthoDB" id="8481147at2"/>
<evidence type="ECO:0000313" key="7">
    <source>
        <dbReference type="Proteomes" id="UP000293852"/>
    </source>
</evidence>
<organism evidence="6 7">
    <name type="scientific">Xylanimonas ulmi</name>
    <dbReference type="NCBI Taxonomy" id="228973"/>
    <lineage>
        <taxon>Bacteria</taxon>
        <taxon>Bacillati</taxon>
        <taxon>Actinomycetota</taxon>
        <taxon>Actinomycetes</taxon>
        <taxon>Micrococcales</taxon>
        <taxon>Promicromonosporaceae</taxon>
        <taxon>Xylanimonas</taxon>
    </lineage>
</organism>
<dbReference type="RefSeq" id="WP_130412884.1">
    <property type="nucleotide sequence ID" value="NZ_SGWX01000001.1"/>
</dbReference>
<dbReference type="InterPro" id="IPR027417">
    <property type="entry name" value="P-loop_NTPase"/>
</dbReference>
<dbReference type="Pfam" id="PF00005">
    <property type="entry name" value="ABC_tran"/>
    <property type="match status" value="1"/>
</dbReference>
<dbReference type="PANTHER" id="PTHR43776:SF7">
    <property type="entry name" value="D,D-DIPEPTIDE TRANSPORT ATP-BINDING PROTEIN DDPF-RELATED"/>
    <property type="match status" value="1"/>
</dbReference>
<keyword evidence="7" id="KW-1185">Reference proteome</keyword>
<dbReference type="EMBL" id="SGWX01000001">
    <property type="protein sequence ID" value="RZS60735.1"/>
    <property type="molecule type" value="Genomic_DNA"/>
</dbReference>
<dbReference type="GO" id="GO:0016887">
    <property type="term" value="F:ATP hydrolysis activity"/>
    <property type="evidence" value="ECO:0007669"/>
    <property type="project" value="InterPro"/>
</dbReference>
<dbReference type="InterPro" id="IPR017871">
    <property type="entry name" value="ABC_transporter-like_CS"/>
</dbReference>
<dbReference type="InterPro" id="IPR013563">
    <property type="entry name" value="Oligopep_ABC_C"/>
</dbReference>
<evidence type="ECO:0000256" key="3">
    <source>
        <dbReference type="ARBA" id="ARBA00022741"/>
    </source>
</evidence>
<comment type="similarity">
    <text evidence="1">Belongs to the ABC transporter superfamily.</text>
</comment>